<protein>
    <recommendedName>
        <fullName evidence="2">Inner membrane protein YgaP-like transmembrane domain-containing protein</fullName>
    </recommendedName>
</protein>
<evidence type="ECO:0000256" key="1">
    <source>
        <dbReference type="SAM" id="Phobius"/>
    </source>
</evidence>
<proteinExistence type="predicted"/>
<sequence length="58" mass="6505">MQSKKTRIFRVILGVLLLGVAAYFSSWWIAVIAIVPLIVGITGFCPACYFLNRCSLKR</sequence>
<dbReference type="EMBL" id="CP000767">
    <property type="protein sequence ID" value="EAU00597.1"/>
    <property type="molecule type" value="Genomic_DNA"/>
</dbReference>
<dbReference type="Pfam" id="PF11127">
    <property type="entry name" value="YgaP-like_TM"/>
    <property type="match status" value="1"/>
</dbReference>
<feature type="transmembrane region" description="Helical" evidence="1">
    <location>
        <begin position="7"/>
        <end position="24"/>
    </location>
</feature>
<keyword evidence="1" id="KW-0472">Membrane</keyword>
<accession>A7GW40</accession>
<dbReference type="HOGENOM" id="CLU_2970750_0_0_7"/>
<keyword evidence="4" id="KW-1185">Reference proteome</keyword>
<feature type="transmembrane region" description="Helical" evidence="1">
    <location>
        <begin position="30"/>
        <end position="51"/>
    </location>
</feature>
<dbReference type="AlphaFoldDB" id="A7GW40"/>
<name>A7GW40_CAMC5</name>
<dbReference type="KEGG" id="ccv:CCV52592_1494"/>
<evidence type="ECO:0000313" key="3">
    <source>
        <dbReference type="EMBL" id="EAU00597.1"/>
    </source>
</evidence>
<dbReference type="Proteomes" id="UP000006380">
    <property type="component" value="Chromosome"/>
</dbReference>
<organism evidence="3 4">
    <name type="scientific">Campylobacter curvus (strain 525.92)</name>
    <dbReference type="NCBI Taxonomy" id="360105"/>
    <lineage>
        <taxon>Bacteria</taxon>
        <taxon>Pseudomonadati</taxon>
        <taxon>Campylobacterota</taxon>
        <taxon>Epsilonproteobacteria</taxon>
        <taxon>Campylobacterales</taxon>
        <taxon>Campylobacteraceae</taxon>
        <taxon>Campylobacter</taxon>
    </lineage>
</organism>
<reference evidence="3" key="1">
    <citation type="submission" date="2016-07" db="EMBL/GenBank/DDBJ databases">
        <title>Comparative genomics of the Campylobacter concisus group.</title>
        <authorList>
            <person name="Miller W.G."/>
            <person name="Yee E."/>
            <person name="Chapman M.H."/>
            <person name="Huynh S."/>
            <person name="Bono J.L."/>
            <person name="On S.L.W."/>
            <person name="StLeger J."/>
            <person name="Foster G."/>
            <person name="Parker C.T."/>
        </authorList>
    </citation>
    <scope>NUCLEOTIDE SEQUENCE</scope>
    <source>
        <strain evidence="3">525.92</strain>
    </source>
</reference>
<dbReference type="InterPro" id="IPR021309">
    <property type="entry name" value="YgaP-like_TM"/>
</dbReference>
<dbReference type="OrthoDB" id="9804804at2"/>
<dbReference type="GeneID" id="61001417"/>
<dbReference type="RefSeq" id="WP_009649837.1">
    <property type="nucleotide sequence ID" value="NC_009715.2"/>
</dbReference>
<feature type="domain" description="Inner membrane protein YgaP-like transmembrane" evidence="2">
    <location>
        <begin position="6"/>
        <end position="52"/>
    </location>
</feature>
<evidence type="ECO:0000313" key="4">
    <source>
        <dbReference type="Proteomes" id="UP000006380"/>
    </source>
</evidence>
<gene>
    <name evidence="3" type="ORF">CCV52592_1494</name>
</gene>
<evidence type="ECO:0000259" key="2">
    <source>
        <dbReference type="Pfam" id="PF11127"/>
    </source>
</evidence>
<keyword evidence="1" id="KW-0812">Transmembrane</keyword>
<keyword evidence="1" id="KW-1133">Transmembrane helix</keyword>